<organism evidence="2 3">
    <name type="scientific">Orchesella dallaii</name>
    <dbReference type="NCBI Taxonomy" id="48710"/>
    <lineage>
        <taxon>Eukaryota</taxon>
        <taxon>Metazoa</taxon>
        <taxon>Ecdysozoa</taxon>
        <taxon>Arthropoda</taxon>
        <taxon>Hexapoda</taxon>
        <taxon>Collembola</taxon>
        <taxon>Entomobryomorpha</taxon>
        <taxon>Entomobryoidea</taxon>
        <taxon>Orchesellidae</taxon>
        <taxon>Orchesellinae</taxon>
        <taxon>Orchesella</taxon>
    </lineage>
</organism>
<feature type="region of interest" description="Disordered" evidence="1">
    <location>
        <begin position="1"/>
        <end position="275"/>
    </location>
</feature>
<name>A0ABP1RKS7_9HEXA</name>
<feature type="compositionally biased region" description="Low complexity" evidence="1">
    <location>
        <begin position="96"/>
        <end position="106"/>
    </location>
</feature>
<gene>
    <name evidence="2" type="ORF">ODALV1_LOCUS23358</name>
</gene>
<feature type="compositionally biased region" description="Basic and acidic residues" evidence="1">
    <location>
        <begin position="113"/>
        <end position="130"/>
    </location>
</feature>
<dbReference type="Proteomes" id="UP001642540">
    <property type="component" value="Unassembled WGS sequence"/>
</dbReference>
<reference evidence="2 3" key="1">
    <citation type="submission" date="2024-08" db="EMBL/GenBank/DDBJ databases">
        <authorList>
            <person name="Cucini C."/>
            <person name="Frati F."/>
        </authorList>
    </citation>
    <scope>NUCLEOTIDE SEQUENCE [LARGE SCALE GENOMIC DNA]</scope>
</reference>
<dbReference type="EMBL" id="CAXLJM020000078">
    <property type="protein sequence ID" value="CAL8129647.1"/>
    <property type="molecule type" value="Genomic_DNA"/>
</dbReference>
<protein>
    <submittedName>
        <fullName evidence="2">Uncharacterized protein</fullName>
    </submittedName>
</protein>
<feature type="compositionally biased region" description="Basic and acidic residues" evidence="1">
    <location>
        <begin position="139"/>
        <end position="149"/>
    </location>
</feature>
<accession>A0ABP1RKS7</accession>
<feature type="compositionally biased region" description="Low complexity" evidence="1">
    <location>
        <begin position="170"/>
        <end position="181"/>
    </location>
</feature>
<keyword evidence="3" id="KW-1185">Reference proteome</keyword>
<feature type="compositionally biased region" description="Polar residues" evidence="1">
    <location>
        <begin position="182"/>
        <end position="204"/>
    </location>
</feature>
<evidence type="ECO:0000313" key="2">
    <source>
        <dbReference type="EMBL" id="CAL8129647.1"/>
    </source>
</evidence>
<sequence length="336" mass="36378">MEASSTKLVPDSDHGEEDNESDSDLEVLVIENTNSQNEDLMVCSQGRDEAEAESGEDVVPNYDDDSDEDTDENVWFIRRINTSEVSIVSPSPNPLTNSTTEDNNYSSEEEDKEEAKDLKDTAVENGKDESDVAMESDAVEDKVEDRTSDNGDNENFRINAPTSPKESEDSSSTSNSPDGSNVTTSPDITQQSPVRTCNKKVSISSDEDDDSQAVGVSVRSSASTAKKAKLSNDLDKEDSQPQPISTPSQSQPGQSKTRGRTSRGGKATPATADLSTRRVTRAFSSTIRKSSEETNTGSICLRSRVASALTKTRGREEAAVDITEVVFPFGIRNLLL</sequence>
<feature type="compositionally biased region" description="Basic and acidic residues" evidence="1">
    <location>
        <begin position="230"/>
        <end position="239"/>
    </location>
</feature>
<feature type="compositionally biased region" description="Polar residues" evidence="1">
    <location>
        <begin position="80"/>
        <end position="90"/>
    </location>
</feature>
<feature type="compositionally biased region" description="Acidic residues" evidence="1">
    <location>
        <begin position="14"/>
        <end position="25"/>
    </location>
</feature>
<feature type="compositionally biased region" description="Acidic residues" evidence="1">
    <location>
        <begin position="50"/>
        <end position="72"/>
    </location>
</feature>
<proteinExistence type="predicted"/>
<feature type="compositionally biased region" description="Low complexity" evidence="1">
    <location>
        <begin position="240"/>
        <end position="255"/>
    </location>
</feature>
<comment type="caution">
    <text evidence="2">The sequence shown here is derived from an EMBL/GenBank/DDBJ whole genome shotgun (WGS) entry which is preliminary data.</text>
</comment>
<evidence type="ECO:0000256" key="1">
    <source>
        <dbReference type="SAM" id="MobiDB-lite"/>
    </source>
</evidence>
<evidence type="ECO:0000313" key="3">
    <source>
        <dbReference type="Proteomes" id="UP001642540"/>
    </source>
</evidence>